<dbReference type="AlphaFoldDB" id="A0A328X523"/>
<feature type="signal peptide" evidence="1">
    <location>
        <begin position="1"/>
        <end position="17"/>
    </location>
</feature>
<name>A0A328X523_9FLAO</name>
<keyword evidence="2" id="KW-0121">Carboxypeptidase</keyword>
<dbReference type="InterPro" id="IPR008969">
    <property type="entry name" value="CarboxyPept-like_regulatory"/>
</dbReference>
<dbReference type="Proteomes" id="UP000249518">
    <property type="component" value="Unassembled WGS sequence"/>
</dbReference>
<keyword evidence="1" id="KW-0732">Signal</keyword>
<dbReference type="InterPro" id="IPR043741">
    <property type="entry name" value="DUF5686"/>
</dbReference>
<proteinExistence type="predicted"/>
<accession>A0A328X523</accession>
<dbReference type="Pfam" id="PF18939">
    <property type="entry name" value="DUF5686"/>
    <property type="match status" value="1"/>
</dbReference>
<evidence type="ECO:0000313" key="3">
    <source>
        <dbReference type="Proteomes" id="UP000249518"/>
    </source>
</evidence>
<feature type="chain" id="PRO_5016235193" evidence="1">
    <location>
        <begin position="18"/>
        <end position="826"/>
    </location>
</feature>
<dbReference type="GO" id="GO:0004180">
    <property type="term" value="F:carboxypeptidase activity"/>
    <property type="evidence" value="ECO:0007669"/>
    <property type="project" value="UniProtKB-KW"/>
</dbReference>
<evidence type="ECO:0000313" key="2">
    <source>
        <dbReference type="EMBL" id="RAR50409.1"/>
    </source>
</evidence>
<organism evidence="2 3">
    <name type="scientific">Flavobacterium lacus</name>
    <dbReference type="NCBI Taxonomy" id="1353778"/>
    <lineage>
        <taxon>Bacteria</taxon>
        <taxon>Pseudomonadati</taxon>
        <taxon>Bacteroidota</taxon>
        <taxon>Flavobacteriia</taxon>
        <taxon>Flavobacteriales</taxon>
        <taxon>Flavobacteriaceae</taxon>
        <taxon>Flavobacterium</taxon>
    </lineage>
</organism>
<evidence type="ECO:0000256" key="1">
    <source>
        <dbReference type="SAM" id="SignalP"/>
    </source>
</evidence>
<dbReference type="Pfam" id="PF13715">
    <property type="entry name" value="CarbopepD_reg_2"/>
    <property type="match status" value="1"/>
</dbReference>
<protein>
    <submittedName>
        <fullName evidence="2">Carboxypeptidase-like protein</fullName>
    </submittedName>
</protein>
<comment type="caution">
    <text evidence="2">The sequence shown here is derived from an EMBL/GenBank/DDBJ whole genome shotgun (WGS) entry which is preliminary data.</text>
</comment>
<gene>
    <name evidence="2" type="ORF">B0I10_102210</name>
</gene>
<dbReference type="SUPFAM" id="SSF49464">
    <property type="entry name" value="Carboxypeptidase regulatory domain-like"/>
    <property type="match status" value="1"/>
</dbReference>
<sequence>MKHFVFLFLFCSICVQAQFRVTGIIKDETTKTPLPFATIQSSSGRTTIADVTGKFEFISSSAGEKMVISYLNYSSKEFVIEKTGYFSVFLESEPKLSETELSQKQEQSKAFLNAVYASIDQNNPKKALSTFQYRGYNKIVVTAHPDSIKGKIDTIKKSNKIKIDSTDFKFKKLITKQHLFVTEKVSLFQYSDAKFKETVLGSQMSGFKNPIYEVIGFNLQSYSVYEPRYELLETKYVNPISKQGLRDYDFELLDTISLSNRQTVLVYFKNKKRINKKGMEGLLFIDQENFAVAKAIMRVRGIIDLTAIHEYEFLLNEKIWFPNTYELKIVKGKNDDSIKILGGTIEFEGEYDELGTKREKVASDYSYLQSKTFFYDREINIPLMIVRNSVAIEIDEDVAKKDTTFWVKNRKDRFSKRDRNTFAVKDSLAFFKGINAKLFFGRKIINGYVPVGFFDFDLRYLVSYNNYEGFRFGLGGVTNERFSKNFKLDGYIAYGLKDEKNKYHLGGSTRVGNFSNTWAGISYTDDVLEIGSTKFNIDKRVFKIYDPRPINLSTFYHHQTWKSYVETNFLPKTESIWQLNHSKIEPLFNYTFFDGENLYNRYTMTTASVSIQWNPFSDYMHTPNGKIEIEKRFPKFTFQFTQSLPDFLDNDFQFGKIDARAEYEKQFINGQKSAVLIQAGFAFGDVPLTHLYNNSPNNLDRDALLQRITVAGKNSFETMRFNEFFSSQYVMLHFKHGFKRVELFKKIKPSLVLVSRMAWGNMDKPEQHLGLNYKTINEGYFESGIELNQIFSGFGLAGFYRYGPNQLSRFEDNIAIKLTFVLDLGL</sequence>
<keyword evidence="2" id="KW-0645">Protease</keyword>
<keyword evidence="2" id="KW-0378">Hydrolase</keyword>
<dbReference type="EMBL" id="QLSV01000002">
    <property type="protein sequence ID" value="RAR50409.1"/>
    <property type="molecule type" value="Genomic_DNA"/>
</dbReference>
<reference evidence="2 3" key="1">
    <citation type="submission" date="2018-06" db="EMBL/GenBank/DDBJ databases">
        <title>Genomic Encyclopedia of Type Strains, Phase III (KMG-III): the genomes of soil and plant-associated and newly described type strains.</title>
        <authorList>
            <person name="Whitman W."/>
        </authorList>
    </citation>
    <scope>NUCLEOTIDE SEQUENCE [LARGE SCALE GENOMIC DNA]</scope>
    <source>
        <strain evidence="2 3">CGMCC 1.12504</strain>
    </source>
</reference>
<dbReference type="OrthoDB" id="604691at2"/>
<dbReference type="RefSeq" id="WP_112084955.1">
    <property type="nucleotide sequence ID" value="NZ_QLSV01000002.1"/>
</dbReference>
<keyword evidence="3" id="KW-1185">Reference proteome</keyword>